<dbReference type="Proteomes" id="UP001596106">
    <property type="component" value="Unassembled WGS sequence"/>
</dbReference>
<name>A0ABW0ILQ5_9BACT</name>
<evidence type="ECO:0000313" key="3">
    <source>
        <dbReference type="Proteomes" id="UP001596106"/>
    </source>
</evidence>
<protein>
    <submittedName>
        <fullName evidence="2">DUF5712 family protein</fullName>
    </submittedName>
</protein>
<dbReference type="Pfam" id="PF18976">
    <property type="entry name" value="DUF5712"/>
    <property type="match status" value="1"/>
</dbReference>
<organism evidence="2 3">
    <name type="scientific">Larkinella bovis</name>
    <dbReference type="NCBI Taxonomy" id="683041"/>
    <lineage>
        <taxon>Bacteria</taxon>
        <taxon>Pseudomonadati</taxon>
        <taxon>Bacteroidota</taxon>
        <taxon>Cytophagia</taxon>
        <taxon>Cytophagales</taxon>
        <taxon>Spirosomataceae</taxon>
        <taxon>Larkinella</taxon>
    </lineage>
</organism>
<gene>
    <name evidence="2" type="ORF">ACFPMF_27800</name>
</gene>
<sequence>MVAKVSAGSGGSCRGLAEYLEKEQPGQWFDQTRQDLPVRPVIDDLDGNKRNLGKEEAKFYQVVFSPSQSELRHLGNDPSQLQAYTRSMMEAYAGHFGKGIESRDLVWYAKIEHTRHYNHKDRPVQLGDVPRGQAKAGDQMHVHVLVSRTENLARYQARKQSGEISRKNPLKLSPVTNHRGTQRGAVQGGFDRSAFKTLAEQVYDRQFGYQRPLTETFAYANTMAHGDKEDRVDLRHRARQQQQQAIERAAKRKLEQAPRVQPEQTKPVAPSIKPEVAAPRMAAVNPTEQERGEKIRKLLELAQKPPEPQKKRGLRL</sequence>
<feature type="region of interest" description="Disordered" evidence="1">
    <location>
        <begin position="241"/>
        <end position="293"/>
    </location>
</feature>
<evidence type="ECO:0000256" key="1">
    <source>
        <dbReference type="SAM" id="MobiDB-lite"/>
    </source>
</evidence>
<accession>A0ABW0ILQ5</accession>
<proteinExistence type="predicted"/>
<dbReference type="RefSeq" id="WP_379851411.1">
    <property type="nucleotide sequence ID" value="NZ_JBHSMA010000023.1"/>
</dbReference>
<reference evidence="3" key="1">
    <citation type="journal article" date="2019" name="Int. J. Syst. Evol. Microbiol.">
        <title>The Global Catalogue of Microorganisms (GCM) 10K type strain sequencing project: providing services to taxonomists for standard genome sequencing and annotation.</title>
        <authorList>
            <consortium name="The Broad Institute Genomics Platform"/>
            <consortium name="The Broad Institute Genome Sequencing Center for Infectious Disease"/>
            <person name="Wu L."/>
            <person name="Ma J."/>
        </authorList>
    </citation>
    <scope>NUCLEOTIDE SEQUENCE [LARGE SCALE GENOMIC DNA]</scope>
    <source>
        <strain evidence="3">CCUG 55250</strain>
    </source>
</reference>
<comment type="caution">
    <text evidence="2">The sequence shown here is derived from an EMBL/GenBank/DDBJ whole genome shotgun (WGS) entry which is preliminary data.</text>
</comment>
<keyword evidence="3" id="KW-1185">Reference proteome</keyword>
<evidence type="ECO:0000313" key="2">
    <source>
        <dbReference type="EMBL" id="MFC5413157.1"/>
    </source>
</evidence>
<dbReference type="EMBL" id="JBHSMA010000023">
    <property type="protein sequence ID" value="MFC5413157.1"/>
    <property type="molecule type" value="Genomic_DNA"/>
</dbReference>
<dbReference type="InterPro" id="IPR043766">
    <property type="entry name" value="BfmA-like"/>
</dbReference>